<reference evidence="2" key="1">
    <citation type="journal article" date="2019" name="bioRxiv">
        <title>Genome diversification in globally distributed novel marine Proteobacteria is linked to environmental adaptation.</title>
        <authorList>
            <person name="Zhou Z."/>
            <person name="Tran P.Q."/>
            <person name="Kieft K."/>
            <person name="Anantharaman K."/>
        </authorList>
    </citation>
    <scope>NUCLEOTIDE SEQUENCE [LARGE SCALE GENOMIC DNA]</scope>
</reference>
<organism evidence="1 2">
    <name type="scientific">Marine Group III euryarchaeote</name>
    <dbReference type="NCBI Taxonomy" id="2173149"/>
    <lineage>
        <taxon>Archaea</taxon>
        <taxon>Methanobacteriati</taxon>
        <taxon>Thermoplasmatota</taxon>
        <taxon>Thermoplasmata</taxon>
        <taxon>Candidatus Thermoprofundales</taxon>
    </lineage>
</organism>
<evidence type="ECO:0000313" key="1">
    <source>
        <dbReference type="EMBL" id="HIF37200.1"/>
    </source>
</evidence>
<proteinExistence type="predicted"/>
<name>A0A7J4GUM5_9ARCH</name>
<accession>A0A7J4GUM5</accession>
<sequence>MIKNTRIDKACPYIVLNSIELLKLSGRISPKKSWKRKATEVKAIVKASVNTNVVKNQCKTVSNSLEKYITRAKRLYLVCP</sequence>
<dbReference type="Proteomes" id="UP000585802">
    <property type="component" value="Unassembled WGS sequence"/>
</dbReference>
<comment type="caution">
    <text evidence="1">The sequence shown here is derived from an EMBL/GenBank/DDBJ whole genome shotgun (WGS) entry which is preliminary data.</text>
</comment>
<dbReference type="AlphaFoldDB" id="A0A7J4GUM5"/>
<gene>
    <name evidence="1" type="ORF">EYQ70_02160</name>
</gene>
<protein>
    <submittedName>
        <fullName evidence="1">Uncharacterized protein</fullName>
    </submittedName>
</protein>
<dbReference type="EMBL" id="DUCX01000037">
    <property type="protein sequence ID" value="HIF37200.1"/>
    <property type="molecule type" value="Genomic_DNA"/>
</dbReference>
<evidence type="ECO:0000313" key="2">
    <source>
        <dbReference type="Proteomes" id="UP000585802"/>
    </source>
</evidence>